<evidence type="ECO:0000313" key="3">
    <source>
        <dbReference type="Proteomes" id="UP001302274"/>
    </source>
</evidence>
<protein>
    <submittedName>
        <fullName evidence="2">Uncharacterized protein</fullName>
    </submittedName>
</protein>
<keyword evidence="1" id="KW-1133">Transmembrane helix</keyword>
<keyword evidence="1" id="KW-0812">Transmembrane</keyword>
<name>A0ABU5VUF5_9BACT</name>
<dbReference type="EMBL" id="JAYGJQ010000002">
    <property type="protein sequence ID" value="MEA9356688.1"/>
    <property type="molecule type" value="Genomic_DNA"/>
</dbReference>
<dbReference type="Proteomes" id="UP001302274">
    <property type="component" value="Unassembled WGS sequence"/>
</dbReference>
<accession>A0ABU5VUF5</accession>
<sequence length="96" mass="11566">MEGFTLEKIITVSVLCVWFLFPLGMLMSFMYQDRHQRYPKISQTHKKKHQPEYHRNFIFNDVDEDGEFHEHDIEIPVIPPHQIPKKPGHVHTNWKT</sequence>
<evidence type="ECO:0000256" key="1">
    <source>
        <dbReference type="SAM" id="Phobius"/>
    </source>
</evidence>
<organism evidence="2 3">
    <name type="scientific">Bacteriovorax antarcticus</name>
    <dbReference type="NCBI Taxonomy" id="3088717"/>
    <lineage>
        <taxon>Bacteria</taxon>
        <taxon>Pseudomonadati</taxon>
        <taxon>Bdellovibrionota</taxon>
        <taxon>Bacteriovoracia</taxon>
        <taxon>Bacteriovoracales</taxon>
        <taxon>Bacteriovoracaceae</taxon>
        <taxon>Bacteriovorax</taxon>
    </lineage>
</organism>
<proteinExistence type="predicted"/>
<keyword evidence="3" id="KW-1185">Reference proteome</keyword>
<reference evidence="2 3" key="1">
    <citation type="submission" date="2023-11" db="EMBL/GenBank/DDBJ databases">
        <title>A Novel Polar Bacteriovorax (B. antarcticus) Isolated from the Biocrust in Antarctica.</title>
        <authorList>
            <person name="Mun W."/>
            <person name="Choi S.Y."/>
            <person name="Mitchell R.J."/>
        </authorList>
    </citation>
    <scope>NUCLEOTIDE SEQUENCE [LARGE SCALE GENOMIC DNA]</scope>
    <source>
        <strain evidence="2 3">PP10</strain>
    </source>
</reference>
<comment type="caution">
    <text evidence="2">The sequence shown here is derived from an EMBL/GenBank/DDBJ whole genome shotgun (WGS) entry which is preliminary data.</text>
</comment>
<feature type="transmembrane region" description="Helical" evidence="1">
    <location>
        <begin position="12"/>
        <end position="31"/>
    </location>
</feature>
<gene>
    <name evidence="2" type="ORF">SHI21_10755</name>
</gene>
<keyword evidence="1" id="KW-0472">Membrane</keyword>
<dbReference type="RefSeq" id="WP_323576531.1">
    <property type="nucleotide sequence ID" value="NZ_JAYGJQ010000002.1"/>
</dbReference>
<evidence type="ECO:0000313" key="2">
    <source>
        <dbReference type="EMBL" id="MEA9356688.1"/>
    </source>
</evidence>